<dbReference type="AlphaFoldDB" id="A0A150MU33"/>
<dbReference type="EMBL" id="LQYV01000035">
    <property type="protein sequence ID" value="KYD27987.1"/>
    <property type="molecule type" value="Genomic_DNA"/>
</dbReference>
<dbReference type="Proteomes" id="UP000075424">
    <property type="component" value="Unassembled WGS sequence"/>
</dbReference>
<name>A0A150MU33_GEOSE</name>
<proteinExistence type="predicted"/>
<comment type="caution">
    <text evidence="1">The sequence shown here is derived from an EMBL/GenBank/DDBJ whole genome shotgun (WGS) entry which is preliminary data.</text>
</comment>
<dbReference type="PATRIC" id="fig|1422.18.peg.2671"/>
<protein>
    <submittedName>
        <fullName evidence="1">Uncharacterized protein</fullName>
    </submittedName>
</protein>
<gene>
    <name evidence="1" type="ORF">B4109_1457</name>
</gene>
<organism evidence="1 2">
    <name type="scientific">Geobacillus stearothermophilus</name>
    <name type="common">Bacillus stearothermophilus</name>
    <dbReference type="NCBI Taxonomy" id="1422"/>
    <lineage>
        <taxon>Bacteria</taxon>
        <taxon>Bacillati</taxon>
        <taxon>Bacillota</taxon>
        <taxon>Bacilli</taxon>
        <taxon>Bacillales</taxon>
        <taxon>Anoxybacillaceae</taxon>
        <taxon>Geobacillus</taxon>
    </lineage>
</organism>
<dbReference type="RefSeq" id="WP_268761904.1">
    <property type="nucleotide sequence ID" value="NZ_JBCNDW010000043.1"/>
</dbReference>
<evidence type="ECO:0000313" key="1">
    <source>
        <dbReference type="EMBL" id="KYD27987.1"/>
    </source>
</evidence>
<sequence length="42" mass="4975">MKLIPPARRKRAHLSQLTTTHFHLRHSLVVAFFSFRFRVSAI</sequence>
<evidence type="ECO:0000313" key="2">
    <source>
        <dbReference type="Proteomes" id="UP000075424"/>
    </source>
</evidence>
<reference evidence="1 2" key="1">
    <citation type="submission" date="2016-01" db="EMBL/GenBank/DDBJ databases">
        <title>Draft Genome Sequences of Seven Thermophilic Sporeformers Isolated from Foods.</title>
        <authorList>
            <person name="Berendsen E.M."/>
            <person name="Wells-Bennik M.H."/>
            <person name="Krawcyk A.O."/>
            <person name="De Jong A."/>
            <person name="Holsappel S."/>
            <person name="Eijlander R.T."/>
            <person name="Kuipers O.P."/>
        </authorList>
    </citation>
    <scope>NUCLEOTIDE SEQUENCE [LARGE SCALE GENOMIC DNA]</scope>
    <source>
        <strain evidence="1 2">B4109</strain>
    </source>
</reference>
<accession>A0A150MU33</accession>